<protein>
    <submittedName>
        <fullName evidence="1">Uncharacterized protein</fullName>
    </submittedName>
</protein>
<accession>A0ACC4D1T4</accession>
<reference evidence="1 2" key="1">
    <citation type="journal article" date="2024" name="Plant Biotechnol. J.">
        <title>Genome and CRISPR/Cas9 system of a widespread forest tree (Populus alba) in the world.</title>
        <authorList>
            <person name="Liu Y.J."/>
            <person name="Jiang P.F."/>
            <person name="Han X.M."/>
            <person name="Li X.Y."/>
            <person name="Wang H.M."/>
            <person name="Wang Y.J."/>
            <person name="Wang X.X."/>
            <person name="Zeng Q.Y."/>
        </authorList>
    </citation>
    <scope>NUCLEOTIDE SEQUENCE [LARGE SCALE GENOMIC DNA]</scope>
    <source>
        <strain evidence="2">cv. PAL-ZL1</strain>
    </source>
</reference>
<name>A0ACC4D1T4_POPAL</name>
<comment type="caution">
    <text evidence="1">The sequence shown here is derived from an EMBL/GenBank/DDBJ whole genome shotgun (WGS) entry which is preliminary data.</text>
</comment>
<gene>
    <name evidence="1" type="ORF">D5086_002093</name>
</gene>
<dbReference type="EMBL" id="RCHU02000001">
    <property type="protein sequence ID" value="KAL3611073.1"/>
    <property type="molecule type" value="Genomic_DNA"/>
</dbReference>
<proteinExistence type="predicted"/>
<keyword evidence="2" id="KW-1185">Reference proteome</keyword>
<dbReference type="Proteomes" id="UP000309997">
    <property type="component" value="Unassembled WGS sequence"/>
</dbReference>
<evidence type="ECO:0000313" key="1">
    <source>
        <dbReference type="EMBL" id="KAL3611073.1"/>
    </source>
</evidence>
<organism evidence="1 2">
    <name type="scientific">Populus alba</name>
    <name type="common">White poplar</name>
    <dbReference type="NCBI Taxonomy" id="43335"/>
    <lineage>
        <taxon>Eukaryota</taxon>
        <taxon>Viridiplantae</taxon>
        <taxon>Streptophyta</taxon>
        <taxon>Embryophyta</taxon>
        <taxon>Tracheophyta</taxon>
        <taxon>Spermatophyta</taxon>
        <taxon>Magnoliopsida</taxon>
        <taxon>eudicotyledons</taxon>
        <taxon>Gunneridae</taxon>
        <taxon>Pentapetalae</taxon>
        <taxon>rosids</taxon>
        <taxon>fabids</taxon>
        <taxon>Malpighiales</taxon>
        <taxon>Salicaceae</taxon>
        <taxon>Saliceae</taxon>
        <taxon>Populus</taxon>
    </lineage>
</organism>
<evidence type="ECO:0000313" key="2">
    <source>
        <dbReference type="Proteomes" id="UP000309997"/>
    </source>
</evidence>
<sequence length="123" mass="13811">MIGNTRDKSSIRLQKQVNVKRESHELEEEAGTYVSKPGTNACIASNHKSLHVTHNNEAILPPGNRQMRFQVDCDRQKGSHISILVKGGRQKGLHILALVKKNRQRGFQVFGVKGDRQKGSRDD</sequence>